<evidence type="ECO:0000313" key="16">
    <source>
        <dbReference type="Proteomes" id="UP000241394"/>
    </source>
</evidence>
<comment type="caution">
    <text evidence="15">The sequence shown here is derived from an EMBL/GenBank/DDBJ whole genome shotgun (WGS) entry which is preliminary data.</text>
</comment>
<dbReference type="InParanoid" id="A0A2R6R1Z3"/>
<evidence type="ECO:0000256" key="7">
    <source>
        <dbReference type="ARBA" id="ARBA00022816"/>
    </source>
</evidence>
<feature type="compositionally biased region" description="Basic and acidic residues" evidence="13">
    <location>
        <begin position="126"/>
        <end position="179"/>
    </location>
</feature>
<keyword evidence="4" id="KW-0813">Transport</keyword>
<dbReference type="OMA" id="NYHPRGF"/>
<dbReference type="GO" id="GO:0051028">
    <property type="term" value="P:mRNA transport"/>
    <property type="evidence" value="ECO:0007669"/>
    <property type="project" value="UniProtKB-KW"/>
</dbReference>
<protein>
    <submittedName>
        <fullName evidence="15">Pre-mRNA-splicing factor like</fullName>
    </submittedName>
</protein>
<comment type="similarity">
    <text evidence="3">Belongs to the CASC3 family.</text>
</comment>
<evidence type="ECO:0000256" key="5">
    <source>
        <dbReference type="ARBA" id="ARBA00022490"/>
    </source>
</evidence>
<evidence type="ECO:0000256" key="8">
    <source>
        <dbReference type="ARBA" id="ARBA00022845"/>
    </source>
</evidence>
<keyword evidence="9" id="KW-0694">RNA-binding</keyword>
<evidence type="ECO:0000256" key="6">
    <source>
        <dbReference type="ARBA" id="ARBA00022664"/>
    </source>
</evidence>
<keyword evidence="11" id="KW-0508">mRNA splicing</keyword>
<dbReference type="GO" id="GO:0000184">
    <property type="term" value="P:nuclear-transcribed mRNA catabolic process, nonsense-mediated decay"/>
    <property type="evidence" value="ECO:0007669"/>
    <property type="project" value="UniProtKB-KW"/>
</dbReference>
<feature type="compositionally biased region" description="Basic and acidic residues" evidence="13">
    <location>
        <begin position="296"/>
        <end position="321"/>
    </location>
</feature>
<gene>
    <name evidence="15" type="ORF">CEY00_Acc11298</name>
</gene>
<dbReference type="GO" id="GO:0006397">
    <property type="term" value="P:mRNA processing"/>
    <property type="evidence" value="ECO:0007669"/>
    <property type="project" value="UniProtKB-KW"/>
</dbReference>
<dbReference type="OrthoDB" id="1920561at2759"/>
<dbReference type="Gramene" id="PSS19255">
    <property type="protein sequence ID" value="PSS19255"/>
    <property type="gene ID" value="CEY00_Acc11298"/>
</dbReference>
<evidence type="ECO:0000256" key="2">
    <source>
        <dbReference type="ARBA" id="ARBA00004496"/>
    </source>
</evidence>
<comment type="subcellular location">
    <subcellularLocation>
        <location evidence="2">Cytoplasm</location>
    </subcellularLocation>
    <subcellularLocation>
        <location evidence="1">Nucleus</location>
    </subcellularLocation>
</comment>
<dbReference type="FunCoup" id="A0A2R6R1Z3">
    <property type="interactions" value="2317"/>
</dbReference>
<feature type="region of interest" description="Disordered" evidence="13">
    <location>
        <begin position="1"/>
        <end position="321"/>
    </location>
</feature>
<evidence type="ECO:0000256" key="1">
    <source>
        <dbReference type="ARBA" id="ARBA00004123"/>
    </source>
</evidence>
<accession>A0A2R6R1Z3</accession>
<dbReference type="EMBL" id="NKQK01000010">
    <property type="protein sequence ID" value="PSS19255.1"/>
    <property type="molecule type" value="Genomic_DNA"/>
</dbReference>
<dbReference type="PANTHER" id="PTHR36364">
    <property type="entry name" value="OS03G0203000 PROTEIN"/>
    <property type="match status" value="1"/>
</dbReference>
<feature type="compositionally biased region" description="Basic and acidic residues" evidence="13">
    <location>
        <begin position="18"/>
        <end position="35"/>
    </location>
</feature>
<keyword evidence="8" id="KW-0810">Translation regulation</keyword>
<dbReference type="PANTHER" id="PTHR36364:SF1">
    <property type="entry name" value="OS03G0203000 PROTEIN"/>
    <property type="match status" value="1"/>
</dbReference>
<evidence type="ECO:0000256" key="10">
    <source>
        <dbReference type="ARBA" id="ARBA00023161"/>
    </source>
</evidence>
<proteinExistence type="inferred from homology"/>
<name>A0A2R6R1Z3_ACTCC</name>
<keyword evidence="6" id="KW-0507">mRNA processing</keyword>
<feature type="compositionally biased region" description="Basic and acidic residues" evidence="13">
    <location>
        <begin position="1"/>
        <end position="11"/>
    </location>
</feature>
<keyword evidence="10" id="KW-0866">Nonsense-mediated mRNA decay</keyword>
<organism evidence="15 16">
    <name type="scientific">Actinidia chinensis var. chinensis</name>
    <name type="common">Chinese soft-hair kiwi</name>
    <dbReference type="NCBI Taxonomy" id="1590841"/>
    <lineage>
        <taxon>Eukaryota</taxon>
        <taxon>Viridiplantae</taxon>
        <taxon>Streptophyta</taxon>
        <taxon>Embryophyta</taxon>
        <taxon>Tracheophyta</taxon>
        <taxon>Spermatophyta</taxon>
        <taxon>Magnoliopsida</taxon>
        <taxon>eudicotyledons</taxon>
        <taxon>Gunneridae</taxon>
        <taxon>Pentapetalae</taxon>
        <taxon>asterids</taxon>
        <taxon>Ericales</taxon>
        <taxon>Actinidiaceae</taxon>
        <taxon>Actinidia</taxon>
    </lineage>
</organism>
<dbReference type="GO" id="GO:0008380">
    <property type="term" value="P:RNA splicing"/>
    <property type="evidence" value="ECO:0007669"/>
    <property type="project" value="UniProtKB-KW"/>
</dbReference>
<feature type="compositionally biased region" description="Basic and acidic residues" evidence="13">
    <location>
        <begin position="267"/>
        <end position="284"/>
    </location>
</feature>
<dbReference type="STRING" id="1590841.A0A2R6R1Z3"/>
<evidence type="ECO:0000256" key="12">
    <source>
        <dbReference type="ARBA" id="ARBA00023242"/>
    </source>
</evidence>
<dbReference type="InterPro" id="IPR018545">
    <property type="entry name" value="Btz_dom"/>
</dbReference>
<feature type="compositionally biased region" description="Basic and acidic residues" evidence="13">
    <location>
        <begin position="228"/>
        <end position="260"/>
    </location>
</feature>
<dbReference type="AlphaFoldDB" id="A0A2R6R1Z3"/>
<evidence type="ECO:0000256" key="13">
    <source>
        <dbReference type="SAM" id="MobiDB-lite"/>
    </source>
</evidence>
<dbReference type="GO" id="GO:0005737">
    <property type="term" value="C:cytoplasm"/>
    <property type="evidence" value="ECO:0007669"/>
    <property type="project" value="UniProtKB-SubCell"/>
</dbReference>
<reference evidence="16" key="2">
    <citation type="journal article" date="2018" name="BMC Genomics">
        <title>A manually annotated Actinidia chinensis var. chinensis (kiwifruit) genome highlights the challenges associated with draft genomes and gene prediction in plants.</title>
        <authorList>
            <person name="Pilkington S.M."/>
            <person name="Crowhurst R."/>
            <person name="Hilario E."/>
            <person name="Nardozza S."/>
            <person name="Fraser L."/>
            <person name="Peng Y."/>
            <person name="Gunaseelan K."/>
            <person name="Simpson R."/>
            <person name="Tahir J."/>
            <person name="Deroles S.C."/>
            <person name="Templeton K."/>
            <person name="Luo Z."/>
            <person name="Davy M."/>
            <person name="Cheng C."/>
            <person name="McNeilage M."/>
            <person name="Scaglione D."/>
            <person name="Liu Y."/>
            <person name="Zhang Q."/>
            <person name="Datson P."/>
            <person name="De Silva N."/>
            <person name="Gardiner S.E."/>
            <person name="Bassett H."/>
            <person name="Chagne D."/>
            <person name="McCallum J."/>
            <person name="Dzierzon H."/>
            <person name="Deng C."/>
            <person name="Wang Y.Y."/>
            <person name="Barron L."/>
            <person name="Manako K."/>
            <person name="Bowen J."/>
            <person name="Foster T.M."/>
            <person name="Erridge Z.A."/>
            <person name="Tiffin H."/>
            <person name="Waite C.N."/>
            <person name="Davies K.M."/>
            <person name="Grierson E.P."/>
            <person name="Laing W.A."/>
            <person name="Kirk R."/>
            <person name="Chen X."/>
            <person name="Wood M."/>
            <person name="Montefiori M."/>
            <person name="Brummell D.A."/>
            <person name="Schwinn K.E."/>
            <person name="Catanach A."/>
            <person name="Fullerton C."/>
            <person name="Li D."/>
            <person name="Meiyalaghan S."/>
            <person name="Nieuwenhuizen N."/>
            <person name="Read N."/>
            <person name="Prakash R."/>
            <person name="Hunter D."/>
            <person name="Zhang H."/>
            <person name="McKenzie M."/>
            <person name="Knabel M."/>
            <person name="Harris A."/>
            <person name="Allan A.C."/>
            <person name="Gleave A."/>
            <person name="Chen A."/>
            <person name="Janssen B.J."/>
            <person name="Plunkett B."/>
            <person name="Ampomah-Dwamena C."/>
            <person name="Voogd C."/>
            <person name="Leif D."/>
            <person name="Lafferty D."/>
            <person name="Souleyre E.J.F."/>
            <person name="Varkonyi-Gasic E."/>
            <person name="Gambi F."/>
            <person name="Hanley J."/>
            <person name="Yao J.L."/>
            <person name="Cheung J."/>
            <person name="David K.M."/>
            <person name="Warren B."/>
            <person name="Marsh K."/>
            <person name="Snowden K.C."/>
            <person name="Lin-Wang K."/>
            <person name="Brian L."/>
            <person name="Martinez-Sanchez M."/>
            <person name="Wang M."/>
            <person name="Ileperuma N."/>
            <person name="Macnee N."/>
            <person name="Campin R."/>
            <person name="McAtee P."/>
            <person name="Drummond R.S.M."/>
            <person name="Espley R.V."/>
            <person name="Ireland H.S."/>
            <person name="Wu R."/>
            <person name="Atkinson R.G."/>
            <person name="Karunairetnam S."/>
            <person name="Bulley S."/>
            <person name="Chunkath S."/>
            <person name="Hanley Z."/>
            <person name="Storey R."/>
            <person name="Thrimawithana A.H."/>
            <person name="Thomson S."/>
            <person name="David C."/>
            <person name="Testolin R."/>
            <person name="Huang H."/>
            <person name="Hellens R.P."/>
            <person name="Schaffer R.J."/>
        </authorList>
    </citation>
    <scope>NUCLEOTIDE SEQUENCE [LARGE SCALE GENOMIC DNA]</scope>
    <source>
        <strain evidence="16">cv. Red5</strain>
    </source>
</reference>
<keyword evidence="7" id="KW-0509">mRNA transport</keyword>
<evidence type="ECO:0000256" key="11">
    <source>
        <dbReference type="ARBA" id="ARBA00023187"/>
    </source>
</evidence>
<dbReference type="GO" id="GO:0035145">
    <property type="term" value="C:exon-exon junction complex"/>
    <property type="evidence" value="ECO:0007669"/>
    <property type="project" value="InterPro"/>
</dbReference>
<dbReference type="GO" id="GO:0006417">
    <property type="term" value="P:regulation of translation"/>
    <property type="evidence" value="ECO:0007669"/>
    <property type="project" value="UniProtKB-KW"/>
</dbReference>
<feature type="domain" description="Btz" evidence="14">
    <location>
        <begin position="86"/>
        <end position="193"/>
    </location>
</feature>
<evidence type="ECO:0000259" key="14">
    <source>
        <dbReference type="Pfam" id="PF09405"/>
    </source>
</evidence>
<evidence type="ECO:0000313" key="15">
    <source>
        <dbReference type="EMBL" id="PSS19255.1"/>
    </source>
</evidence>
<dbReference type="GO" id="GO:0003729">
    <property type="term" value="F:mRNA binding"/>
    <property type="evidence" value="ECO:0007669"/>
    <property type="project" value="InterPro"/>
</dbReference>
<dbReference type="Proteomes" id="UP000241394">
    <property type="component" value="Chromosome LG10"/>
</dbReference>
<evidence type="ECO:0000256" key="3">
    <source>
        <dbReference type="ARBA" id="ARBA00009548"/>
    </source>
</evidence>
<keyword evidence="16" id="KW-1185">Reference proteome</keyword>
<dbReference type="Pfam" id="PF09405">
    <property type="entry name" value="Btz"/>
    <property type="match status" value="1"/>
</dbReference>
<feature type="compositionally biased region" description="Basic and acidic residues" evidence="13">
    <location>
        <begin position="83"/>
        <end position="96"/>
    </location>
</feature>
<feature type="compositionally biased region" description="Basic and acidic residues" evidence="13">
    <location>
        <begin position="195"/>
        <end position="212"/>
    </location>
</feature>
<sequence>MSRREGRDSDSKRHRSKFDREPSPKRSRRDGKPATERPSSNLNLDVGDRSDRDQKHRRRLQDALPLEVPPASDPKVEAVGGSKEFDKRINGQREGNKNSSNATEVPRSRSFFLHDERGNGGQVSRTADRRAASDRRWRDSKDQHTERAAGKTTPRDTERRDEKSQTRGVDNRVWRHDGFYEIEADQAPPVRKRPSFREKKVEVDSENADKAPAHPVKPTHPEPPLLGGERRVERGGHNPHFSDRSEKPFVGDREANKGEAQRGSFPSRDRYDDNSNYRGRERFNGTRGYRPGGGVRVEKWKHDLFEEGNRSPTPKKEEDQIAKVEALLAS</sequence>
<evidence type="ECO:0000256" key="4">
    <source>
        <dbReference type="ARBA" id="ARBA00022448"/>
    </source>
</evidence>
<reference evidence="15 16" key="1">
    <citation type="submission" date="2017-07" db="EMBL/GenBank/DDBJ databases">
        <title>An improved, manually edited Actinidia chinensis var. chinensis (kiwifruit) genome highlights the challenges associated with draft genomes and gene prediction in plants.</title>
        <authorList>
            <person name="Pilkington S."/>
            <person name="Crowhurst R."/>
            <person name="Hilario E."/>
            <person name="Nardozza S."/>
            <person name="Fraser L."/>
            <person name="Peng Y."/>
            <person name="Gunaseelan K."/>
            <person name="Simpson R."/>
            <person name="Tahir J."/>
            <person name="Deroles S."/>
            <person name="Templeton K."/>
            <person name="Luo Z."/>
            <person name="Davy M."/>
            <person name="Cheng C."/>
            <person name="Mcneilage M."/>
            <person name="Scaglione D."/>
            <person name="Liu Y."/>
            <person name="Zhang Q."/>
            <person name="Datson P."/>
            <person name="De Silva N."/>
            <person name="Gardiner S."/>
            <person name="Bassett H."/>
            <person name="Chagne D."/>
            <person name="Mccallum J."/>
            <person name="Dzierzon H."/>
            <person name="Deng C."/>
            <person name="Wang Y.-Y."/>
            <person name="Barron N."/>
            <person name="Manako K."/>
            <person name="Bowen J."/>
            <person name="Foster T."/>
            <person name="Erridge Z."/>
            <person name="Tiffin H."/>
            <person name="Waite C."/>
            <person name="Davies K."/>
            <person name="Grierson E."/>
            <person name="Laing W."/>
            <person name="Kirk R."/>
            <person name="Chen X."/>
            <person name="Wood M."/>
            <person name="Montefiori M."/>
            <person name="Brummell D."/>
            <person name="Schwinn K."/>
            <person name="Catanach A."/>
            <person name="Fullerton C."/>
            <person name="Li D."/>
            <person name="Meiyalaghan S."/>
            <person name="Nieuwenhuizen N."/>
            <person name="Read N."/>
            <person name="Prakash R."/>
            <person name="Hunter D."/>
            <person name="Zhang H."/>
            <person name="Mckenzie M."/>
            <person name="Knabel M."/>
            <person name="Harris A."/>
            <person name="Allan A."/>
            <person name="Chen A."/>
            <person name="Janssen B."/>
            <person name="Plunkett B."/>
            <person name="Dwamena C."/>
            <person name="Voogd C."/>
            <person name="Leif D."/>
            <person name="Lafferty D."/>
            <person name="Souleyre E."/>
            <person name="Varkonyi-Gasic E."/>
            <person name="Gambi F."/>
            <person name="Hanley J."/>
            <person name="Yao J.-L."/>
            <person name="Cheung J."/>
            <person name="David K."/>
            <person name="Warren B."/>
            <person name="Marsh K."/>
            <person name="Snowden K."/>
            <person name="Lin-Wang K."/>
            <person name="Brian L."/>
            <person name="Martinez-Sanchez M."/>
            <person name="Wang M."/>
            <person name="Ileperuma N."/>
            <person name="Macnee N."/>
            <person name="Campin R."/>
            <person name="Mcatee P."/>
            <person name="Drummond R."/>
            <person name="Espley R."/>
            <person name="Ireland H."/>
            <person name="Wu R."/>
            <person name="Atkinson R."/>
            <person name="Karunairetnam S."/>
            <person name="Bulley S."/>
            <person name="Chunkath S."/>
            <person name="Hanley Z."/>
            <person name="Storey R."/>
            <person name="Thrimawithana A."/>
            <person name="Thomson S."/>
            <person name="David C."/>
            <person name="Testolin R."/>
        </authorList>
    </citation>
    <scope>NUCLEOTIDE SEQUENCE [LARGE SCALE GENOMIC DNA]</scope>
    <source>
        <strain evidence="16">cv. Red5</strain>
        <tissue evidence="15">Young leaf</tissue>
    </source>
</reference>
<evidence type="ECO:0000256" key="9">
    <source>
        <dbReference type="ARBA" id="ARBA00022884"/>
    </source>
</evidence>
<keyword evidence="12" id="KW-0539">Nucleus</keyword>
<keyword evidence="5" id="KW-0963">Cytoplasm</keyword>